<accession>A0A915IR38</accession>
<reference evidence="3" key="1">
    <citation type="submission" date="2022-11" db="UniProtKB">
        <authorList>
            <consortium name="WormBaseParasite"/>
        </authorList>
    </citation>
    <scope>IDENTIFICATION</scope>
</reference>
<dbReference type="Proteomes" id="UP000887565">
    <property type="component" value="Unplaced"/>
</dbReference>
<protein>
    <submittedName>
        <fullName evidence="3">Uncharacterized protein</fullName>
    </submittedName>
</protein>
<name>A0A915IR38_ROMCU</name>
<organism evidence="2 3">
    <name type="scientific">Romanomermis culicivorax</name>
    <name type="common">Nematode worm</name>
    <dbReference type="NCBI Taxonomy" id="13658"/>
    <lineage>
        <taxon>Eukaryota</taxon>
        <taxon>Metazoa</taxon>
        <taxon>Ecdysozoa</taxon>
        <taxon>Nematoda</taxon>
        <taxon>Enoplea</taxon>
        <taxon>Dorylaimia</taxon>
        <taxon>Mermithida</taxon>
        <taxon>Mermithoidea</taxon>
        <taxon>Mermithidae</taxon>
        <taxon>Romanomermis</taxon>
    </lineage>
</organism>
<feature type="transmembrane region" description="Helical" evidence="1">
    <location>
        <begin position="29"/>
        <end position="49"/>
    </location>
</feature>
<proteinExistence type="predicted"/>
<dbReference type="AlphaFoldDB" id="A0A915IR38"/>
<sequence>MRTIDVYRNTEKVNPEQLFVYRPEHKCRLFKSVSFGVLIITIIITSGVASKTLNHVFRYLYDVESVLYTHRFD</sequence>
<keyword evidence="1" id="KW-0472">Membrane</keyword>
<keyword evidence="2" id="KW-1185">Reference proteome</keyword>
<dbReference type="WBParaSite" id="nRc.2.0.1.t16276-RA">
    <property type="protein sequence ID" value="nRc.2.0.1.t16276-RA"/>
    <property type="gene ID" value="nRc.2.0.1.g16276"/>
</dbReference>
<evidence type="ECO:0000313" key="2">
    <source>
        <dbReference type="Proteomes" id="UP000887565"/>
    </source>
</evidence>
<keyword evidence="1" id="KW-0812">Transmembrane</keyword>
<evidence type="ECO:0000256" key="1">
    <source>
        <dbReference type="SAM" id="Phobius"/>
    </source>
</evidence>
<keyword evidence="1" id="KW-1133">Transmembrane helix</keyword>
<evidence type="ECO:0000313" key="3">
    <source>
        <dbReference type="WBParaSite" id="nRc.2.0.1.t16276-RA"/>
    </source>
</evidence>